<evidence type="ECO:0000256" key="1">
    <source>
        <dbReference type="SAM" id="MobiDB-lite"/>
    </source>
</evidence>
<gene>
    <name evidence="4" type="primary">LOC101498099</name>
</gene>
<dbReference type="GeneID" id="101498099"/>
<keyword evidence="3" id="KW-1185">Reference proteome</keyword>
<dbReference type="OrthoDB" id="523541at2759"/>
<reference evidence="3" key="1">
    <citation type="journal article" date="2013" name="Nat. Biotechnol.">
        <title>Draft genome sequence of chickpea (Cicer arietinum) provides a resource for trait improvement.</title>
        <authorList>
            <person name="Varshney R.K."/>
            <person name="Song C."/>
            <person name="Saxena R.K."/>
            <person name="Azam S."/>
            <person name="Yu S."/>
            <person name="Sharpe A.G."/>
            <person name="Cannon S."/>
            <person name="Baek J."/>
            <person name="Rosen B.D."/>
            <person name="Tar'an B."/>
            <person name="Millan T."/>
            <person name="Zhang X."/>
            <person name="Ramsay L.D."/>
            <person name="Iwata A."/>
            <person name="Wang Y."/>
            <person name="Nelson W."/>
            <person name="Farmer A.D."/>
            <person name="Gaur P.M."/>
            <person name="Soderlund C."/>
            <person name="Penmetsa R.V."/>
            <person name="Xu C."/>
            <person name="Bharti A.K."/>
            <person name="He W."/>
            <person name="Winter P."/>
            <person name="Zhao S."/>
            <person name="Hane J.K."/>
            <person name="Carrasquilla-Garcia N."/>
            <person name="Condie J.A."/>
            <person name="Upadhyaya H.D."/>
            <person name="Luo M.C."/>
            <person name="Thudi M."/>
            <person name="Gowda C.L."/>
            <person name="Singh N.P."/>
            <person name="Lichtenzveig J."/>
            <person name="Gali K.K."/>
            <person name="Rubio J."/>
            <person name="Nadarajan N."/>
            <person name="Dolezel J."/>
            <person name="Bansal K.C."/>
            <person name="Xu X."/>
            <person name="Edwards D."/>
            <person name="Zhang G."/>
            <person name="Kahl G."/>
            <person name="Gil J."/>
            <person name="Singh K.B."/>
            <person name="Datta S.K."/>
            <person name="Jackson S.A."/>
            <person name="Wang J."/>
            <person name="Cook D.R."/>
        </authorList>
    </citation>
    <scope>NUCLEOTIDE SEQUENCE [LARGE SCALE GENOMIC DNA]</scope>
    <source>
        <strain evidence="3">cv. CDC Frontier</strain>
    </source>
</reference>
<dbReference type="Pfam" id="PF14237">
    <property type="entry name" value="GYF_2"/>
    <property type="match status" value="1"/>
</dbReference>
<organism evidence="3 4">
    <name type="scientific">Cicer arietinum</name>
    <name type="common">Chickpea</name>
    <name type="synonym">Garbanzo</name>
    <dbReference type="NCBI Taxonomy" id="3827"/>
    <lineage>
        <taxon>Eukaryota</taxon>
        <taxon>Viridiplantae</taxon>
        <taxon>Streptophyta</taxon>
        <taxon>Embryophyta</taxon>
        <taxon>Tracheophyta</taxon>
        <taxon>Spermatophyta</taxon>
        <taxon>Magnoliopsida</taxon>
        <taxon>eudicotyledons</taxon>
        <taxon>Gunneridae</taxon>
        <taxon>Pentapetalae</taxon>
        <taxon>rosids</taxon>
        <taxon>fabids</taxon>
        <taxon>Fabales</taxon>
        <taxon>Fabaceae</taxon>
        <taxon>Papilionoideae</taxon>
        <taxon>50 kb inversion clade</taxon>
        <taxon>NPAAA clade</taxon>
        <taxon>Hologalegina</taxon>
        <taxon>IRL clade</taxon>
        <taxon>Cicereae</taxon>
        <taxon>Cicer</taxon>
    </lineage>
</organism>
<sequence>MSSINFNPFSGNWFPFSKPPTPLSLPPLNTILNLSHSPNFASTSLSTPKPSTTTTTTAVEDDESGPFTKMVQQFFHECETLPDHRHTPQVENILKGNDLFEYRPNATEQELKENDEFMESLKNDPVIKMLLKAELGIEKMNEIELKKNEKPFRREDREVWKKVPNVIGLDGLPMPRKAQSKLLAKIKFWDFARQFFFGLWGFRQRPYPPCKPNDVAQAIGYKRLETRYYDFIMRSGVWFYKDRLGRTRGPLALHTLKTAWGAGVIDKNTFIWGEDMDEWAPIHMIYGMERAIATWEVRFSASATAFFHKLQKGIPPWVPLKGFEKKTYKELQEEAIESKRRDLAVLEANGGLWPGVRIPSHALFLWASGTELTPTLEQDHMPNKYIPKDLRKKLAKLIPGLRPWEVLSIEQAMDQITFKGEWYREPLSSYSTGPPFIETWNADMMRFYDIFSGLSNVAVDTLLTTLPGFDKIKEKVMQNYNTRMAKLRRKLKREGRLKEELPEEEWPKN</sequence>
<dbReference type="PaxDb" id="3827-XP_004506798.1"/>
<dbReference type="PANTHER" id="PTHR37755">
    <property type="entry name" value="PROTEIN TIC 56, CHLOROPLASTIC"/>
    <property type="match status" value="1"/>
</dbReference>
<protein>
    <submittedName>
        <fullName evidence="4">Protein TIC 56, chloroplastic</fullName>
    </submittedName>
</protein>
<dbReference type="InterPro" id="IPR025640">
    <property type="entry name" value="GYF_2"/>
</dbReference>
<dbReference type="Proteomes" id="UP000087171">
    <property type="component" value="Chromosome Ca6"/>
</dbReference>
<evidence type="ECO:0000259" key="2">
    <source>
        <dbReference type="Pfam" id="PF14237"/>
    </source>
</evidence>
<feature type="region of interest" description="Disordered" evidence="1">
    <location>
        <begin position="41"/>
        <end position="62"/>
    </location>
</feature>
<dbReference type="PANTHER" id="PTHR37755:SF1">
    <property type="entry name" value="PROTEIN TIC 56, CHLOROPLASTIC"/>
    <property type="match status" value="1"/>
</dbReference>
<accession>A0A1S2YM68</accession>
<dbReference type="STRING" id="3827.A0A1S2YM68"/>
<dbReference type="GO" id="GO:0009706">
    <property type="term" value="C:chloroplast inner membrane"/>
    <property type="evidence" value="ECO:0007669"/>
    <property type="project" value="TreeGrafter"/>
</dbReference>
<dbReference type="GO" id="GO:0045037">
    <property type="term" value="P:protein import into chloroplast stroma"/>
    <property type="evidence" value="ECO:0007669"/>
    <property type="project" value="TreeGrafter"/>
</dbReference>
<evidence type="ECO:0000313" key="4">
    <source>
        <dbReference type="RefSeq" id="XP_004506798.1"/>
    </source>
</evidence>
<feature type="compositionally biased region" description="Low complexity" evidence="1">
    <location>
        <begin position="42"/>
        <end position="57"/>
    </location>
</feature>
<dbReference type="eggNOG" id="ENOG502QR08">
    <property type="taxonomic scope" value="Eukaryota"/>
</dbReference>
<dbReference type="AlphaFoldDB" id="A0A1S2YM68"/>
<feature type="domain" description="GYF" evidence="2">
    <location>
        <begin position="238"/>
        <end position="285"/>
    </location>
</feature>
<reference evidence="4" key="2">
    <citation type="submission" date="2025-08" db="UniProtKB">
        <authorList>
            <consortium name="RefSeq"/>
        </authorList>
    </citation>
    <scope>IDENTIFICATION</scope>
    <source>
        <tissue evidence="4">Etiolated seedlings</tissue>
    </source>
</reference>
<name>A0A1S2YM68_CICAR</name>
<dbReference type="KEGG" id="cam:101498099"/>
<proteinExistence type="predicted"/>
<dbReference type="RefSeq" id="XP_004506798.1">
    <property type="nucleotide sequence ID" value="XM_004506741.3"/>
</dbReference>
<dbReference type="InterPro" id="IPR037471">
    <property type="entry name" value="TIC56"/>
</dbReference>
<evidence type="ECO:0000313" key="3">
    <source>
        <dbReference type="Proteomes" id="UP000087171"/>
    </source>
</evidence>